<dbReference type="Pfam" id="PF04264">
    <property type="entry name" value="YceI"/>
    <property type="match status" value="1"/>
</dbReference>
<dbReference type="Gene3D" id="2.40.128.110">
    <property type="entry name" value="Lipid/polyisoprenoid-binding, YceI-like"/>
    <property type="match status" value="1"/>
</dbReference>
<dbReference type="InterPro" id="IPR036761">
    <property type="entry name" value="TTHA0802/YceI-like_sf"/>
</dbReference>
<accession>A0A3B0ZE88</accession>
<dbReference type="PANTHER" id="PTHR34406:SF1">
    <property type="entry name" value="PROTEIN YCEI"/>
    <property type="match status" value="1"/>
</dbReference>
<dbReference type="PANTHER" id="PTHR34406">
    <property type="entry name" value="PROTEIN YCEI"/>
    <property type="match status" value="1"/>
</dbReference>
<dbReference type="EMBL" id="UOFM01000320">
    <property type="protein sequence ID" value="VAW79694.1"/>
    <property type="molecule type" value="Genomic_DNA"/>
</dbReference>
<dbReference type="SUPFAM" id="SSF101874">
    <property type="entry name" value="YceI-like"/>
    <property type="match status" value="1"/>
</dbReference>
<name>A0A3B0ZE88_9ZZZZ</name>
<evidence type="ECO:0000259" key="1">
    <source>
        <dbReference type="SMART" id="SM00867"/>
    </source>
</evidence>
<feature type="domain" description="Lipid/polyisoprenoid-binding YceI-like" evidence="1">
    <location>
        <begin position="34"/>
        <end position="196"/>
    </location>
</feature>
<proteinExistence type="predicted"/>
<organism evidence="2">
    <name type="scientific">hydrothermal vent metagenome</name>
    <dbReference type="NCBI Taxonomy" id="652676"/>
    <lineage>
        <taxon>unclassified sequences</taxon>
        <taxon>metagenomes</taxon>
        <taxon>ecological metagenomes</taxon>
    </lineage>
</organism>
<gene>
    <name evidence="2" type="ORF">MNBD_GAMMA14-2558</name>
</gene>
<sequence length="198" mass="21678">MPFHPTKYILKPFVLCAALSFSHIAAAEDAASGNYKIDAGHSTVLFTVGHLGTSELTGRFNEIEGSFVLDKNKAPKVDVTIKTASVDTNHEKRNAHLRSPDFFNVKQYPVMHFTADKISYDSQGHPTRMHGKLTLHGKTKPVTFEISPVGAGKDPWGGYRAGFNARTTLKRSEFGMNFMPGGIGEEVSVALNIEAIKE</sequence>
<dbReference type="AlphaFoldDB" id="A0A3B0ZE88"/>
<reference evidence="2" key="1">
    <citation type="submission" date="2018-06" db="EMBL/GenBank/DDBJ databases">
        <authorList>
            <person name="Zhirakovskaya E."/>
        </authorList>
    </citation>
    <scope>NUCLEOTIDE SEQUENCE</scope>
</reference>
<evidence type="ECO:0000313" key="2">
    <source>
        <dbReference type="EMBL" id="VAW79694.1"/>
    </source>
</evidence>
<protein>
    <submittedName>
        <fullName evidence="2">Protein yceI</fullName>
    </submittedName>
</protein>
<dbReference type="InterPro" id="IPR007372">
    <property type="entry name" value="Lipid/polyisoprenoid-bd_YceI"/>
</dbReference>
<dbReference type="SMART" id="SM00867">
    <property type="entry name" value="YceI"/>
    <property type="match status" value="1"/>
</dbReference>